<reference evidence="4" key="3">
    <citation type="submission" date="2025-09" db="UniProtKB">
        <authorList>
            <consortium name="Ensembl"/>
        </authorList>
    </citation>
    <scope>IDENTIFICATION</scope>
</reference>
<dbReference type="Ensembl" id="ENSRBIT00000039793.1">
    <property type="protein sequence ID" value="ENSRBIP00000015948.1"/>
    <property type="gene ID" value="ENSRBIG00000032050.1"/>
</dbReference>
<keyword evidence="3" id="KW-0732">Signal</keyword>
<feature type="chain" id="PRO_5014452646" evidence="3">
    <location>
        <begin position="19"/>
        <end position="215"/>
    </location>
</feature>
<name>A0A2K6KXE9_RHIBE</name>
<keyword evidence="2" id="KW-0963">Cytoplasm</keyword>
<feature type="signal peptide" evidence="3">
    <location>
        <begin position="1"/>
        <end position="18"/>
    </location>
</feature>
<dbReference type="PANTHER" id="PTHR45418">
    <property type="entry name" value="CANCER/TESTIS ANTIGEN 55"/>
    <property type="match status" value="1"/>
</dbReference>
<organism evidence="4 5">
    <name type="scientific">Rhinopithecus bieti</name>
    <name type="common">Black snub-nosed monkey</name>
    <name type="synonym">Pygathrix bieti</name>
    <dbReference type="NCBI Taxonomy" id="61621"/>
    <lineage>
        <taxon>Eukaryota</taxon>
        <taxon>Metazoa</taxon>
        <taxon>Chordata</taxon>
        <taxon>Craniata</taxon>
        <taxon>Vertebrata</taxon>
        <taxon>Euteleostomi</taxon>
        <taxon>Mammalia</taxon>
        <taxon>Eutheria</taxon>
        <taxon>Euarchontoglires</taxon>
        <taxon>Primates</taxon>
        <taxon>Haplorrhini</taxon>
        <taxon>Catarrhini</taxon>
        <taxon>Cercopithecidae</taxon>
        <taxon>Colobinae</taxon>
        <taxon>Rhinopithecus</taxon>
    </lineage>
</organism>
<dbReference type="GeneTree" id="ENSGT00940000163821"/>
<evidence type="ECO:0000256" key="3">
    <source>
        <dbReference type="SAM" id="SignalP"/>
    </source>
</evidence>
<dbReference type="PANTHER" id="PTHR45418:SF1">
    <property type="entry name" value="CANCER_TESTIS ANTIGEN 55"/>
    <property type="match status" value="1"/>
</dbReference>
<evidence type="ECO:0000256" key="1">
    <source>
        <dbReference type="ARBA" id="ARBA00004496"/>
    </source>
</evidence>
<sequence length="215" mass="24460">MLWLLRLAWAFFWRMVDPAERQGPQQQGLPQGIPLCALSIDSSLLSSSTVVTARLLQKVDTKVNVLGESMPKTYKHLFGLRDLQCICLNMCKMDFSSSRTDFKVVHYQITCEIKHFVPYKGDLLEVEYTTEPGISNIKASSVKPTRCIHVEEVRITSVHGRNGMIDYTIFFTLESVKIPDGYIPQVDDIVNVVMVENIQFCCNWRAVSITPVQKL</sequence>
<comment type="subcellular location">
    <subcellularLocation>
        <location evidence="1">Cytoplasm</location>
    </subcellularLocation>
</comment>
<protein>
    <submittedName>
        <fullName evidence="4">Uncharacterized protein</fullName>
    </submittedName>
</protein>
<accession>A0A2K6KXE9</accession>
<dbReference type="STRING" id="61621.ENSRBIP00000015948"/>
<dbReference type="Proteomes" id="UP000233180">
    <property type="component" value="Unassembled WGS sequence"/>
</dbReference>
<evidence type="ECO:0000313" key="5">
    <source>
        <dbReference type="Proteomes" id="UP000233180"/>
    </source>
</evidence>
<keyword evidence="5" id="KW-1185">Reference proteome</keyword>
<reference evidence="4" key="2">
    <citation type="submission" date="2025-08" db="UniProtKB">
        <authorList>
            <consortium name="Ensembl"/>
        </authorList>
    </citation>
    <scope>IDENTIFICATION</scope>
</reference>
<dbReference type="AlphaFoldDB" id="A0A2K6KXE9"/>
<evidence type="ECO:0000256" key="2">
    <source>
        <dbReference type="ARBA" id="ARBA00022490"/>
    </source>
</evidence>
<dbReference type="GO" id="GO:0005737">
    <property type="term" value="C:cytoplasm"/>
    <property type="evidence" value="ECO:0007669"/>
    <property type="project" value="UniProtKB-SubCell"/>
</dbReference>
<evidence type="ECO:0000313" key="4">
    <source>
        <dbReference type="Ensembl" id="ENSRBIP00000015948.1"/>
    </source>
</evidence>
<reference evidence="4 5" key="1">
    <citation type="submission" date="2016-06" db="EMBL/GenBank/DDBJ databases">
        <title>Genome of Rhinopithecus bieti.</title>
        <authorList>
            <person name="Wu"/>
            <person name="C.-I. and Zhang"/>
            <person name="Y."/>
        </authorList>
    </citation>
    <scope>NUCLEOTIDE SEQUENCE</scope>
</reference>
<proteinExistence type="predicted"/>